<dbReference type="InterPro" id="IPR038026">
    <property type="entry name" value="MtlR-like_sf"/>
</dbReference>
<gene>
    <name evidence="1" type="ORF">GCM10023095_23090</name>
</gene>
<accession>A0ABP8QCA3</accession>
<dbReference type="EMBL" id="BAABFC010000014">
    <property type="protein sequence ID" value="GAA4500816.1"/>
    <property type="molecule type" value="Genomic_DNA"/>
</dbReference>
<keyword evidence="2" id="KW-1185">Reference proteome</keyword>
<protein>
    <submittedName>
        <fullName evidence="1">MltR family transcriptional regulator</fullName>
    </submittedName>
</protein>
<evidence type="ECO:0000313" key="2">
    <source>
        <dbReference type="Proteomes" id="UP001501321"/>
    </source>
</evidence>
<reference evidence="2" key="1">
    <citation type="journal article" date="2019" name="Int. J. Syst. Evol. Microbiol.">
        <title>The Global Catalogue of Microorganisms (GCM) 10K type strain sequencing project: providing services to taxonomists for standard genome sequencing and annotation.</title>
        <authorList>
            <consortium name="The Broad Institute Genomics Platform"/>
            <consortium name="The Broad Institute Genome Sequencing Center for Infectious Disease"/>
            <person name="Wu L."/>
            <person name="Ma J."/>
        </authorList>
    </citation>
    <scope>NUCLEOTIDE SEQUENCE [LARGE SCALE GENOMIC DNA]</scope>
    <source>
        <strain evidence="2">JCM 32226</strain>
    </source>
</reference>
<evidence type="ECO:0000313" key="1">
    <source>
        <dbReference type="EMBL" id="GAA4500816.1"/>
    </source>
</evidence>
<dbReference type="PANTHER" id="PTHR37941">
    <property type="entry name" value="FUMARASE E-RELATED"/>
    <property type="match status" value="1"/>
</dbReference>
<organism evidence="1 2">
    <name type="scientific">Pseudaeromonas paramecii</name>
    <dbReference type="NCBI Taxonomy" id="2138166"/>
    <lineage>
        <taxon>Bacteria</taxon>
        <taxon>Pseudomonadati</taxon>
        <taxon>Pseudomonadota</taxon>
        <taxon>Gammaproteobacteria</taxon>
        <taxon>Aeromonadales</taxon>
        <taxon>Aeromonadaceae</taxon>
        <taxon>Pseudaeromonas</taxon>
    </lineage>
</organism>
<dbReference type="PANTHER" id="PTHR37941:SF1">
    <property type="entry name" value="FUMARASE E-RELATED"/>
    <property type="match status" value="1"/>
</dbReference>
<sequence length="157" mass="17707">MSSPRGFFMETVSIITDGVEHLIRSAFRQDDYAVKYAIEPLLNRQGPLSELPVRLKLLLGLGMISLNTYQDLELFIRLRDWLCESRQDYRFSDPALLDRLQALHGLQLEGLPLLTAPVAADPLLAAMQLERQDQMVRSSLLLCVSALVLELAKESPI</sequence>
<dbReference type="Proteomes" id="UP001501321">
    <property type="component" value="Unassembled WGS sequence"/>
</dbReference>
<proteinExistence type="predicted"/>
<dbReference type="SUPFAM" id="SSF158668">
    <property type="entry name" value="MtlR-like"/>
    <property type="match status" value="1"/>
</dbReference>
<name>A0ABP8QCA3_9GAMM</name>
<dbReference type="InterPro" id="IPR007761">
    <property type="entry name" value="MtlR-like"/>
</dbReference>
<comment type="caution">
    <text evidence="1">The sequence shown here is derived from an EMBL/GenBank/DDBJ whole genome shotgun (WGS) entry which is preliminary data.</text>
</comment>
<dbReference type="Pfam" id="PF05068">
    <property type="entry name" value="MtlR"/>
    <property type="match status" value="1"/>
</dbReference>
<dbReference type="Gene3D" id="1.20.120.330">
    <property type="entry name" value="Nucleotidyltransferases domain 2"/>
    <property type="match status" value="1"/>
</dbReference>
<dbReference type="NCBIfam" id="NF008234">
    <property type="entry name" value="PRK11001.1"/>
    <property type="match status" value="1"/>
</dbReference>